<reference evidence="2" key="1">
    <citation type="submission" date="2022-10" db="EMBL/GenBank/DDBJ databases">
        <title>Tapping the CABI collections for fungal endophytes: first genome assemblies for Collariella, Neodidymelliopsis, Ascochyta clinopodiicola, Didymella pomorum, Didymosphaeria variabile, Neocosmospora piperis and Neocucurbitaria cava.</title>
        <authorList>
            <person name="Hill R."/>
        </authorList>
    </citation>
    <scope>NUCLEOTIDE SEQUENCE</scope>
    <source>
        <strain evidence="2">IMI 360193</strain>
    </source>
</reference>
<evidence type="ECO:0000313" key="3">
    <source>
        <dbReference type="Proteomes" id="UP001140562"/>
    </source>
</evidence>
<gene>
    <name evidence="2" type="ORF">N0V87_005660</name>
</gene>
<keyword evidence="1" id="KW-0732">Signal</keyword>
<dbReference type="AlphaFoldDB" id="A0A9W9BZK0"/>
<accession>A0A9W9BZK0</accession>
<dbReference type="OrthoDB" id="3685541at2759"/>
<sequence>MKLVTTTVVFISLTFTTLAAPANPSTPAHDVAPTFPAPSSSPPGNYCGKALLTGTGRLRELRTSELWYKCITLDQGENYGPCINQNDDCQGDITYWGGKGAGAFDAKGARSYYCV</sequence>
<feature type="chain" id="PRO_5040733409" evidence="1">
    <location>
        <begin position="20"/>
        <end position="115"/>
    </location>
</feature>
<evidence type="ECO:0000256" key="1">
    <source>
        <dbReference type="SAM" id="SignalP"/>
    </source>
</evidence>
<protein>
    <submittedName>
        <fullName evidence="2">Uncharacterized protein</fullName>
    </submittedName>
</protein>
<proteinExistence type="predicted"/>
<name>A0A9W9BZK0_9PLEO</name>
<keyword evidence="3" id="KW-1185">Reference proteome</keyword>
<dbReference type="Proteomes" id="UP001140562">
    <property type="component" value="Unassembled WGS sequence"/>
</dbReference>
<comment type="caution">
    <text evidence="2">The sequence shown here is derived from an EMBL/GenBank/DDBJ whole genome shotgun (WGS) entry which is preliminary data.</text>
</comment>
<organism evidence="2 3">
    <name type="scientific">Didymella glomerata</name>
    <dbReference type="NCBI Taxonomy" id="749621"/>
    <lineage>
        <taxon>Eukaryota</taxon>
        <taxon>Fungi</taxon>
        <taxon>Dikarya</taxon>
        <taxon>Ascomycota</taxon>
        <taxon>Pezizomycotina</taxon>
        <taxon>Dothideomycetes</taxon>
        <taxon>Pleosporomycetidae</taxon>
        <taxon>Pleosporales</taxon>
        <taxon>Pleosporineae</taxon>
        <taxon>Didymellaceae</taxon>
        <taxon>Didymella</taxon>
    </lineage>
</organism>
<evidence type="ECO:0000313" key="2">
    <source>
        <dbReference type="EMBL" id="KAJ4336080.1"/>
    </source>
</evidence>
<feature type="signal peptide" evidence="1">
    <location>
        <begin position="1"/>
        <end position="19"/>
    </location>
</feature>
<dbReference type="EMBL" id="JAPEUV010000053">
    <property type="protein sequence ID" value="KAJ4336080.1"/>
    <property type="molecule type" value="Genomic_DNA"/>
</dbReference>